<name>A0A8S3BRK2_9BILA</name>
<dbReference type="AlphaFoldDB" id="A0A8S3BRK2"/>
<evidence type="ECO:0000256" key="1">
    <source>
        <dbReference type="SAM" id="MobiDB-lite"/>
    </source>
</evidence>
<protein>
    <submittedName>
        <fullName evidence="2">Uncharacterized protein</fullName>
    </submittedName>
</protein>
<feature type="non-terminal residue" evidence="2">
    <location>
        <position position="1"/>
    </location>
</feature>
<feature type="region of interest" description="Disordered" evidence="1">
    <location>
        <begin position="1"/>
        <end position="38"/>
    </location>
</feature>
<comment type="caution">
    <text evidence="2">The sequence shown here is derived from an EMBL/GenBank/DDBJ whole genome shotgun (WGS) entry which is preliminary data.</text>
</comment>
<accession>A0A8S3BRK2</accession>
<reference evidence="2" key="1">
    <citation type="submission" date="2021-02" db="EMBL/GenBank/DDBJ databases">
        <authorList>
            <person name="Nowell W R."/>
        </authorList>
    </citation>
    <scope>NUCLEOTIDE SEQUENCE</scope>
</reference>
<sequence length="38" mass="4252">SGQQEESSIDDVCPSIRRSSRLRKPTTTIPQVYTNSTL</sequence>
<proteinExistence type="predicted"/>
<evidence type="ECO:0000313" key="3">
    <source>
        <dbReference type="Proteomes" id="UP000676336"/>
    </source>
</evidence>
<gene>
    <name evidence="2" type="ORF">SMN809_LOCUS49605</name>
</gene>
<feature type="compositionally biased region" description="Polar residues" evidence="1">
    <location>
        <begin position="25"/>
        <end position="38"/>
    </location>
</feature>
<evidence type="ECO:0000313" key="2">
    <source>
        <dbReference type="EMBL" id="CAF4855569.1"/>
    </source>
</evidence>
<dbReference type="Proteomes" id="UP000676336">
    <property type="component" value="Unassembled WGS sequence"/>
</dbReference>
<organism evidence="2 3">
    <name type="scientific">Rotaria magnacalcarata</name>
    <dbReference type="NCBI Taxonomy" id="392030"/>
    <lineage>
        <taxon>Eukaryota</taxon>
        <taxon>Metazoa</taxon>
        <taxon>Spiralia</taxon>
        <taxon>Gnathifera</taxon>
        <taxon>Rotifera</taxon>
        <taxon>Eurotatoria</taxon>
        <taxon>Bdelloidea</taxon>
        <taxon>Philodinida</taxon>
        <taxon>Philodinidae</taxon>
        <taxon>Rotaria</taxon>
    </lineage>
</organism>
<dbReference type="EMBL" id="CAJOBI010162210">
    <property type="protein sequence ID" value="CAF4855569.1"/>
    <property type="molecule type" value="Genomic_DNA"/>
</dbReference>